<dbReference type="Gene3D" id="1.10.287.370">
    <property type="match status" value="1"/>
</dbReference>
<accession>A0A9Q0N2B3</accession>
<organism evidence="7 8">
    <name type="scientific">Pseudolycoriella hygida</name>
    <dbReference type="NCBI Taxonomy" id="35572"/>
    <lineage>
        <taxon>Eukaryota</taxon>
        <taxon>Metazoa</taxon>
        <taxon>Ecdysozoa</taxon>
        <taxon>Arthropoda</taxon>
        <taxon>Hexapoda</taxon>
        <taxon>Insecta</taxon>
        <taxon>Pterygota</taxon>
        <taxon>Neoptera</taxon>
        <taxon>Endopterygota</taxon>
        <taxon>Diptera</taxon>
        <taxon>Nematocera</taxon>
        <taxon>Sciaroidea</taxon>
        <taxon>Sciaridae</taxon>
        <taxon>Pseudolycoriella</taxon>
    </lineage>
</organism>
<dbReference type="OrthoDB" id="29646at2759"/>
<comment type="caution">
    <text evidence="7">The sequence shown here is derived from an EMBL/GenBank/DDBJ whole genome shotgun (WGS) entry which is preliminary data.</text>
</comment>
<comment type="function">
    <text evidence="4">Binds specifically to cytosolic chaperonin (c-CPN) and transfers target proteins to it. Binds to nascent polypeptide chain and promotes folding in an environment in which there are many competing pathways for nonnative proteins.</text>
</comment>
<feature type="compositionally biased region" description="Basic and acidic residues" evidence="6">
    <location>
        <begin position="133"/>
        <end position="142"/>
    </location>
</feature>
<feature type="compositionally biased region" description="Basic and acidic residues" evidence="6">
    <location>
        <begin position="116"/>
        <end position="126"/>
    </location>
</feature>
<evidence type="ECO:0000256" key="4">
    <source>
        <dbReference type="ARBA" id="ARBA00024667"/>
    </source>
</evidence>
<comment type="similarity">
    <text evidence="1">Belongs to the prefoldin subunit beta family.</text>
</comment>
<evidence type="ECO:0000313" key="7">
    <source>
        <dbReference type="EMBL" id="KAJ6642046.1"/>
    </source>
</evidence>
<sequence>MASDSSKTGKTSEKIIAEFQSLRNEQRNLANNLHTLESDLKEHTTVIDTLKTVEEDRKCFRLVGGVLCARTVKDVLPQLNKNRENLEKLITAGKEQLTHKGIEINKFKEEHNIKIKGQETIVDKPDPSGSEGEDSKRNVLVA</sequence>
<dbReference type="FunFam" id="1.10.287.370:FF:000002">
    <property type="entry name" value="Prefoldin subunit 2"/>
    <property type="match status" value="1"/>
</dbReference>
<dbReference type="Proteomes" id="UP001151699">
    <property type="component" value="Chromosome B"/>
</dbReference>
<keyword evidence="5" id="KW-0175">Coiled coil</keyword>
<evidence type="ECO:0000256" key="6">
    <source>
        <dbReference type="SAM" id="MobiDB-lite"/>
    </source>
</evidence>
<dbReference type="GO" id="GO:0051082">
    <property type="term" value="F:unfolded protein binding"/>
    <property type="evidence" value="ECO:0007669"/>
    <property type="project" value="InterPro"/>
</dbReference>
<evidence type="ECO:0000256" key="1">
    <source>
        <dbReference type="ARBA" id="ARBA00008045"/>
    </source>
</evidence>
<dbReference type="SUPFAM" id="SSF46579">
    <property type="entry name" value="Prefoldin"/>
    <property type="match status" value="1"/>
</dbReference>
<name>A0A9Q0N2B3_9DIPT</name>
<proteinExistence type="inferred from homology"/>
<dbReference type="InterPro" id="IPR009053">
    <property type="entry name" value="Prefoldin"/>
</dbReference>
<feature type="region of interest" description="Disordered" evidence="6">
    <location>
        <begin position="116"/>
        <end position="142"/>
    </location>
</feature>
<dbReference type="AlphaFoldDB" id="A0A9Q0N2B3"/>
<evidence type="ECO:0000313" key="8">
    <source>
        <dbReference type="Proteomes" id="UP001151699"/>
    </source>
</evidence>
<feature type="coiled-coil region" evidence="5">
    <location>
        <begin position="69"/>
        <end position="96"/>
    </location>
</feature>
<dbReference type="Pfam" id="PF01920">
    <property type="entry name" value="Prefoldin_2"/>
    <property type="match status" value="1"/>
</dbReference>
<keyword evidence="8" id="KW-1185">Reference proteome</keyword>
<keyword evidence="3" id="KW-0143">Chaperone</keyword>
<dbReference type="CDD" id="cd23163">
    <property type="entry name" value="Prefoldin_2"/>
    <property type="match status" value="1"/>
</dbReference>
<dbReference type="PANTHER" id="PTHR13303">
    <property type="entry name" value="PREFOLDIN SUBUNIT 2"/>
    <property type="match status" value="1"/>
</dbReference>
<evidence type="ECO:0000256" key="3">
    <source>
        <dbReference type="ARBA" id="ARBA00023186"/>
    </source>
</evidence>
<gene>
    <name evidence="7" type="primary">Pfdn2</name>
    <name evidence="7" type="ORF">Bhyg_06992</name>
</gene>
<protein>
    <submittedName>
        <fullName evidence="7">Prefoldin subunit 2</fullName>
    </submittedName>
</protein>
<dbReference type="GO" id="GO:0016272">
    <property type="term" value="C:prefoldin complex"/>
    <property type="evidence" value="ECO:0007669"/>
    <property type="project" value="InterPro"/>
</dbReference>
<evidence type="ECO:0000256" key="2">
    <source>
        <dbReference type="ARBA" id="ARBA00011695"/>
    </source>
</evidence>
<dbReference type="InterPro" id="IPR002777">
    <property type="entry name" value="PFD_beta-like"/>
</dbReference>
<evidence type="ECO:0000256" key="5">
    <source>
        <dbReference type="SAM" id="Coils"/>
    </source>
</evidence>
<dbReference type="InterPro" id="IPR027235">
    <property type="entry name" value="PFD2"/>
</dbReference>
<reference evidence="7" key="1">
    <citation type="submission" date="2022-07" db="EMBL/GenBank/DDBJ databases">
        <authorList>
            <person name="Trinca V."/>
            <person name="Uliana J.V.C."/>
            <person name="Torres T.T."/>
            <person name="Ward R.J."/>
            <person name="Monesi N."/>
        </authorList>
    </citation>
    <scope>NUCLEOTIDE SEQUENCE</scope>
    <source>
        <strain evidence="7">HSMRA1968</strain>
        <tissue evidence="7">Whole embryos</tissue>
    </source>
</reference>
<comment type="subunit">
    <text evidence="2">Heterohexamer of two PFD-alpha type and four PFD-beta type subunits.</text>
</comment>
<dbReference type="GO" id="GO:0006457">
    <property type="term" value="P:protein folding"/>
    <property type="evidence" value="ECO:0007669"/>
    <property type="project" value="InterPro"/>
</dbReference>
<dbReference type="EMBL" id="WJQU01000002">
    <property type="protein sequence ID" value="KAJ6642046.1"/>
    <property type="molecule type" value="Genomic_DNA"/>
</dbReference>